<reference evidence="3 4" key="2">
    <citation type="journal article" date="2022" name="Mar. Drugs">
        <title>Bioassay-Guided Fractionation Leads to the Detection of Cholic Acid Generated by the Rare Thalassomonas sp.</title>
        <authorList>
            <person name="Pheiffer F."/>
            <person name="Schneider Y.K."/>
            <person name="Hansen E.H."/>
            <person name="Andersen J.H."/>
            <person name="Isaksson J."/>
            <person name="Busche T."/>
            <person name="R C."/>
            <person name="Kalinowski J."/>
            <person name="Zyl L.V."/>
            <person name="Trindade M."/>
        </authorList>
    </citation>
    <scope>NUCLEOTIDE SEQUENCE [LARGE SCALE GENOMIC DNA]</scope>
    <source>
        <strain evidence="3 4">A5K-106</strain>
    </source>
</reference>
<keyword evidence="4" id="KW-1185">Reference proteome</keyword>
<evidence type="ECO:0000313" key="3">
    <source>
        <dbReference type="EMBL" id="WDD99951.1"/>
    </source>
</evidence>
<feature type="domain" description="Probable zinc-binding" evidence="2">
    <location>
        <begin position="15"/>
        <end position="59"/>
    </location>
</feature>
<dbReference type="Proteomes" id="UP000032568">
    <property type="component" value="Chromosome"/>
</dbReference>
<evidence type="ECO:0000259" key="2">
    <source>
        <dbReference type="Pfam" id="PF13451"/>
    </source>
</evidence>
<evidence type="ECO:0000313" key="4">
    <source>
        <dbReference type="Proteomes" id="UP000032568"/>
    </source>
</evidence>
<dbReference type="AlphaFoldDB" id="A0AAF0C2D4"/>
<dbReference type="Pfam" id="PF13451">
    <property type="entry name" value="zf_Tbcl"/>
    <property type="match status" value="1"/>
</dbReference>
<proteinExistence type="predicted"/>
<dbReference type="InterPro" id="IPR025306">
    <property type="entry name" value="Zn-bnd_dom_prob"/>
</dbReference>
<dbReference type="KEGG" id="tact:SG35_004630"/>
<dbReference type="EMBL" id="CP059735">
    <property type="protein sequence ID" value="WDD99951.1"/>
    <property type="molecule type" value="Genomic_DNA"/>
</dbReference>
<evidence type="ECO:0000256" key="1">
    <source>
        <dbReference type="SAM" id="MobiDB-lite"/>
    </source>
</evidence>
<sequence length="88" mass="10574">MNDNTYSSPPDYYYDEEYKCVDCGKNEIWTAEQQKFWYEELGKTINSFAVRCQVCRAHIQALKAQQKRHTEEMKNTPKHPNEKFFKNT</sequence>
<feature type="compositionally biased region" description="Basic and acidic residues" evidence="1">
    <location>
        <begin position="68"/>
        <end position="88"/>
    </location>
</feature>
<dbReference type="RefSeq" id="WP_160298248.1">
    <property type="nucleotide sequence ID" value="NZ_CP059735.1"/>
</dbReference>
<accession>A0AAF0C2D4</accession>
<name>A0AAF0C2D4_9GAMM</name>
<reference evidence="3 4" key="1">
    <citation type="journal article" date="2015" name="Genome Announc.">
        <title>Draft Genome Sequences of Marine Isolates of Thalassomonas viridans and Thalassomonas actiniarum.</title>
        <authorList>
            <person name="Olonade I."/>
            <person name="van Zyl L.J."/>
            <person name="Trindade M."/>
        </authorList>
    </citation>
    <scope>NUCLEOTIDE SEQUENCE [LARGE SCALE GENOMIC DNA]</scope>
    <source>
        <strain evidence="3 4">A5K-106</strain>
    </source>
</reference>
<feature type="region of interest" description="Disordered" evidence="1">
    <location>
        <begin position="66"/>
        <end position="88"/>
    </location>
</feature>
<gene>
    <name evidence="3" type="ORF">SG35_004630</name>
</gene>
<protein>
    <submittedName>
        <fullName evidence="3">Zinc-ribbon domain containing protein</fullName>
    </submittedName>
</protein>
<organism evidence="3 4">
    <name type="scientific">Thalassomonas actiniarum</name>
    <dbReference type="NCBI Taxonomy" id="485447"/>
    <lineage>
        <taxon>Bacteria</taxon>
        <taxon>Pseudomonadati</taxon>
        <taxon>Pseudomonadota</taxon>
        <taxon>Gammaproteobacteria</taxon>
        <taxon>Alteromonadales</taxon>
        <taxon>Colwelliaceae</taxon>
        <taxon>Thalassomonas</taxon>
    </lineage>
</organism>